<keyword evidence="15" id="KW-1185">Reference proteome</keyword>
<dbReference type="SUPFAM" id="SSF48029">
    <property type="entry name" value="FliG"/>
    <property type="match status" value="2"/>
</dbReference>
<keyword evidence="7" id="KW-0283">Flagellar rotation</keyword>
<organism evidence="14 15">
    <name type="scientific">Aurantimonas manganoxydans (strain ATCC BAA-1229 / DSM 21871 / SI85-9A1)</name>
    <dbReference type="NCBI Taxonomy" id="287752"/>
    <lineage>
        <taxon>Bacteria</taxon>
        <taxon>Pseudomonadati</taxon>
        <taxon>Pseudomonadota</taxon>
        <taxon>Alphaproteobacteria</taxon>
        <taxon>Hyphomicrobiales</taxon>
        <taxon>Aurantimonadaceae</taxon>
        <taxon>Aurantimonas</taxon>
    </lineage>
</organism>
<evidence type="ECO:0000256" key="3">
    <source>
        <dbReference type="ARBA" id="ARBA00010299"/>
    </source>
</evidence>
<evidence type="ECO:0000256" key="10">
    <source>
        <dbReference type="ARBA" id="ARBA00025598"/>
    </source>
</evidence>
<dbReference type="Pfam" id="PF14841">
    <property type="entry name" value="FliG_M"/>
    <property type="match status" value="1"/>
</dbReference>
<evidence type="ECO:0000313" key="14">
    <source>
        <dbReference type="EMBL" id="EAS51719.1"/>
    </source>
</evidence>
<dbReference type="PANTHER" id="PTHR30534">
    <property type="entry name" value="FLAGELLAR MOTOR SWITCH PROTEIN FLIG"/>
    <property type="match status" value="1"/>
</dbReference>
<dbReference type="PRINTS" id="PR00954">
    <property type="entry name" value="FLGMOTORFLIG"/>
</dbReference>
<evidence type="ECO:0000256" key="8">
    <source>
        <dbReference type="ARBA" id="ARBA00023136"/>
    </source>
</evidence>
<protein>
    <recommendedName>
        <fullName evidence="4">Flagellar motor switch protein FliG</fullName>
    </recommendedName>
</protein>
<sequence length="349" mass="38513">MSMIAAFQDNVPELPASGKARVAVLLLTLGAPGTSRVLKHFSASEIKLLKESAAGLQSVTPEQIAELVDEFQDAFKKAPGLDAPSLQMTNLLKESLSEEEFETIFSVSPGEGDDGVKAAERDSRNVWDSVAELQGEILAPRLSREHPHVVAVLLSKIRPDTAATVAREFDPAFRHDVMRRVLTLKSLTRPVQRLLEVHLRQAYLASPDRGEQQSSHTILADIVNRMSKSHADDLIVMLDQTSPKDAEKLRNLLFAFDDIVALDKRARMVLFDAIDTEVIITAFVSASEELKEAALSSLSARSRRMVEAEFKRGDEKPAADIDRARRQVASTALELWSQGKLDLHGESEE</sequence>
<comment type="caution">
    <text evidence="14">The sequence shown here is derived from an EMBL/GenBank/DDBJ whole genome shotgun (WGS) entry which is preliminary data.</text>
</comment>
<dbReference type="InterPro" id="IPR023087">
    <property type="entry name" value="Flg_Motor_Flig_C"/>
</dbReference>
<dbReference type="Gene3D" id="1.10.220.30">
    <property type="match status" value="3"/>
</dbReference>
<accession>Q1YLL2</accession>
<dbReference type="GO" id="GO:0005886">
    <property type="term" value="C:plasma membrane"/>
    <property type="evidence" value="ECO:0007669"/>
    <property type="project" value="UniProtKB-SubCell"/>
</dbReference>
<feature type="domain" description="Flagellar motor switch protein FliG N-terminal" evidence="13">
    <location>
        <begin position="17"/>
        <end position="105"/>
    </location>
</feature>
<evidence type="ECO:0000256" key="1">
    <source>
        <dbReference type="ARBA" id="ARBA00004117"/>
    </source>
</evidence>
<evidence type="ECO:0000259" key="11">
    <source>
        <dbReference type="Pfam" id="PF01706"/>
    </source>
</evidence>
<dbReference type="InterPro" id="IPR000090">
    <property type="entry name" value="Flg_Motor_Flig"/>
</dbReference>
<evidence type="ECO:0000256" key="2">
    <source>
        <dbReference type="ARBA" id="ARBA00004413"/>
    </source>
</evidence>
<dbReference type="InterPro" id="IPR028263">
    <property type="entry name" value="FliG_N"/>
</dbReference>
<dbReference type="Pfam" id="PF14842">
    <property type="entry name" value="FliG_N"/>
    <property type="match status" value="1"/>
</dbReference>
<evidence type="ECO:0000256" key="7">
    <source>
        <dbReference type="ARBA" id="ARBA00022779"/>
    </source>
</evidence>
<dbReference type="Pfam" id="PF01706">
    <property type="entry name" value="FliG_C"/>
    <property type="match status" value="1"/>
</dbReference>
<reference evidence="14 15" key="1">
    <citation type="journal article" date="2008" name="Appl. Environ. Microbiol.">
        <title>Genomic insights into Mn(II) oxidation by the marine alphaproteobacterium Aurantimonas sp. strain SI85-9A1.</title>
        <authorList>
            <person name="Dick G.J."/>
            <person name="Podell S."/>
            <person name="Johnson H.A."/>
            <person name="Rivera-Espinoza Y."/>
            <person name="Bernier-Latmani R."/>
            <person name="McCarthy J.K."/>
            <person name="Torpey J.W."/>
            <person name="Clement B.G."/>
            <person name="Gaasterland T."/>
            <person name="Tebo B.M."/>
        </authorList>
    </citation>
    <scope>NUCLEOTIDE SEQUENCE [LARGE SCALE GENOMIC DNA]</scope>
    <source>
        <strain evidence="14 15">SI85-9A1</strain>
    </source>
</reference>
<keyword evidence="5" id="KW-1003">Cell membrane</keyword>
<keyword evidence="14" id="KW-0969">Cilium</keyword>
<gene>
    <name evidence="14" type="ORF">SI859A1_02535</name>
</gene>
<evidence type="ECO:0000256" key="4">
    <source>
        <dbReference type="ARBA" id="ARBA00021870"/>
    </source>
</evidence>
<dbReference type="GO" id="GO:0003774">
    <property type="term" value="F:cytoskeletal motor activity"/>
    <property type="evidence" value="ECO:0007669"/>
    <property type="project" value="InterPro"/>
</dbReference>
<comment type="similarity">
    <text evidence="3">Belongs to the FliG family.</text>
</comment>
<evidence type="ECO:0000256" key="6">
    <source>
        <dbReference type="ARBA" id="ARBA00022500"/>
    </source>
</evidence>
<evidence type="ECO:0000256" key="9">
    <source>
        <dbReference type="ARBA" id="ARBA00023143"/>
    </source>
</evidence>
<feature type="domain" description="Flagellar motor switch protein FliG C-terminal" evidence="11">
    <location>
        <begin position="238"/>
        <end position="343"/>
    </location>
</feature>
<dbReference type="InterPro" id="IPR011002">
    <property type="entry name" value="FliG_a-hlx"/>
</dbReference>
<name>Q1YLL2_AURMS</name>
<dbReference type="InterPro" id="IPR032779">
    <property type="entry name" value="FliG_M"/>
</dbReference>
<dbReference type="HOGENOM" id="CLU_047835_0_1_5"/>
<dbReference type="EMBL" id="AAPJ01000001">
    <property type="protein sequence ID" value="EAS51719.1"/>
    <property type="molecule type" value="Genomic_DNA"/>
</dbReference>
<proteinExistence type="inferred from homology"/>
<dbReference type="AlphaFoldDB" id="Q1YLL2"/>
<dbReference type="Proteomes" id="UP000000321">
    <property type="component" value="Unassembled WGS sequence"/>
</dbReference>
<feature type="domain" description="Flagellar motor switch protein FliG middle" evidence="12">
    <location>
        <begin position="137"/>
        <end position="203"/>
    </location>
</feature>
<dbReference type="GO" id="GO:0006935">
    <property type="term" value="P:chemotaxis"/>
    <property type="evidence" value="ECO:0007669"/>
    <property type="project" value="UniProtKB-KW"/>
</dbReference>
<dbReference type="PANTHER" id="PTHR30534:SF0">
    <property type="entry name" value="FLAGELLAR MOTOR SWITCH PROTEIN FLIG"/>
    <property type="match status" value="1"/>
</dbReference>
<evidence type="ECO:0000259" key="13">
    <source>
        <dbReference type="Pfam" id="PF14842"/>
    </source>
</evidence>
<dbReference type="BioCyc" id="AURANTIMONAS:SI859A1_02535-MONOMER"/>
<keyword evidence="6" id="KW-0145">Chemotaxis</keyword>
<comment type="subcellular location">
    <subcellularLocation>
        <location evidence="1">Bacterial flagellum basal body</location>
    </subcellularLocation>
    <subcellularLocation>
        <location evidence="2">Cell membrane</location>
        <topology evidence="2">Peripheral membrane protein</topology>
        <orientation evidence="2">Cytoplasmic side</orientation>
    </subcellularLocation>
</comment>
<evidence type="ECO:0000259" key="12">
    <source>
        <dbReference type="Pfam" id="PF14841"/>
    </source>
</evidence>
<evidence type="ECO:0000313" key="15">
    <source>
        <dbReference type="Proteomes" id="UP000000321"/>
    </source>
</evidence>
<dbReference type="GO" id="GO:0009425">
    <property type="term" value="C:bacterial-type flagellum basal body"/>
    <property type="evidence" value="ECO:0007669"/>
    <property type="project" value="UniProtKB-SubCell"/>
</dbReference>
<dbReference type="GO" id="GO:0071973">
    <property type="term" value="P:bacterial-type flagellum-dependent cell motility"/>
    <property type="evidence" value="ECO:0007669"/>
    <property type="project" value="InterPro"/>
</dbReference>
<keyword evidence="8" id="KW-0472">Membrane</keyword>
<keyword evidence="9" id="KW-0975">Bacterial flagellum</keyword>
<comment type="function">
    <text evidence="10">FliG is one of three proteins (FliG, FliN, FliM) that forms the rotor-mounted switch complex (C ring), located at the base of the basal body. This complex interacts with the CheY and CheZ chemotaxis proteins, in addition to contacting components of the motor that determine the direction of flagellar rotation.</text>
</comment>
<evidence type="ECO:0000256" key="5">
    <source>
        <dbReference type="ARBA" id="ARBA00022475"/>
    </source>
</evidence>
<keyword evidence="14" id="KW-0966">Cell projection</keyword>
<keyword evidence="14" id="KW-0282">Flagellum</keyword>